<sequence>MDAQPSIQSPVDTLSPVCPAQAVSPLLRLPREIRNQIYSYFVTVDQVFDGEYEGNYGGHGDVASVISRLCVNRQIWAEVWDYLIRSNLWIQVDFETESPVETHFRDNASWYPYLRFPTHLAPVDFLERLANEVGIRMIVSDNGEPPLDRPQEYRNMRACKRERDSYIFAYHPLTYGALVQAIINPPTLFRCLTTRCNPLTLRCASRFAKLLTPLDNVYGLHRPMFTGVDGWPVLQTLRVFTVRGAFGPRLIDGLMERKRHYRDQGHLLEQRGRHSDAMCQYWLGITDTLTSPGKYYGVGTPEYNSLCDVNTEMRIGFARSAHRHVSQLKATVSRSEIDIAHLKWIIMQGLDTSGNAIILFAGLSDRQRHQAHLYRAFHRLLQGNHYAASYHLFYAKEADPSVDLLKCLTNSHDKAAYRRIQNRPGPQAFVLAEHWIPLLGTWKGAPAVWAMWRPASRLMMQLFRQRYHEGPDGSPEDLARKYASYGIEWSHEDHGSMSVRREGFNSHLMARATWLLAYIKRVDL</sequence>
<evidence type="ECO:0000313" key="2">
    <source>
        <dbReference type="Proteomes" id="UP001446871"/>
    </source>
</evidence>
<keyword evidence="2" id="KW-1185">Reference proteome</keyword>
<comment type="caution">
    <text evidence="1">The sequence shown here is derived from an EMBL/GenBank/DDBJ whole genome shotgun (WGS) entry which is preliminary data.</text>
</comment>
<organism evidence="1 2">
    <name type="scientific">Apiospora saccharicola</name>
    <dbReference type="NCBI Taxonomy" id="335842"/>
    <lineage>
        <taxon>Eukaryota</taxon>
        <taxon>Fungi</taxon>
        <taxon>Dikarya</taxon>
        <taxon>Ascomycota</taxon>
        <taxon>Pezizomycotina</taxon>
        <taxon>Sordariomycetes</taxon>
        <taxon>Xylariomycetidae</taxon>
        <taxon>Amphisphaeriales</taxon>
        <taxon>Apiosporaceae</taxon>
        <taxon>Apiospora</taxon>
    </lineage>
</organism>
<protein>
    <submittedName>
        <fullName evidence="1">Uncharacterized protein</fullName>
    </submittedName>
</protein>
<name>A0ABR1TNJ2_9PEZI</name>
<reference evidence="1 2" key="1">
    <citation type="submission" date="2023-01" db="EMBL/GenBank/DDBJ databases">
        <title>Analysis of 21 Apiospora genomes using comparative genomics revels a genus with tremendous synthesis potential of carbohydrate active enzymes and secondary metabolites.</title>
        <authorList>
            <person name="Sorensen T."/>
        </authorList>
    </citation>
    <scope>NUCLEOTIDE SEQUENCE [LARGE SCALE GENOMIC DNA]</scope>
    <source>
        <strain evidence="1 2">CBS 83171</strain>
    </source>
</reference>
<dbReference type="Proteomes" id="UP001446871">
    <property type="component" value="Unassembled WGS sequence"/>
</dbReference>
<accession>A0ABR1TNJ2</accession>
<dbReference type="EMBL" id="JAQQWM010000009">
    <property type="protein sequence ID" value="KAK8047480.1"/>
    <property type="molecule type" value="Genomic_DNA"/>
</dbReference>
<proteinExistence type="predicted"/>
<gene>
    <name evidence="1" type="ORF">PG996_015544</name>
</gene>
<evidence type="ECO:0000313" key="1">
    <source>
        <dbReference type="EMBL" id="KAK8047480.1"/>
    </source>
</evidence>